<dbReference type="PROSITE" id="PS50005">
    <property type="entry name" value="TPR"/>
    <property type="match status" value="3"/>
</dbReference>
<proteinExistence type="predicted"/>
<feature type="compositionally biased region" description="Acidic residues" evidence="5">
    <location>
        <begin position="692"/>
        <end position="710"/>
    </location>
</feature>
<keyword evidence="1" id="KW-0677">Repeat</keyword>
<dbReference type="OMA" id="GHRAISE"/>
<dbReference type="InterPro" id="IPR031101">
    <property type="entry name" value="Ctr9"/>
</dbReference>
<evidence type="ECO:0000256" key="3">
    <source>
        <dbReference type="PROSITE-ProRule" id="PRU00339"/>
    </source>
</evidence>
<dbReference type="GeneID" id="31367627"/>
<dbReference type="Gene3D" id="1.25.40.10">
    <property type="entry name" value="Tetratricopeptide repeat domain"/>
    <property type="match status" value="2"/>
</dbReference>
<dbReference type="STRING" id="670386.D3BLV6"/>
<evidence type="ECO:0000256" key="4">
    <source>
        <dbReference type="SAM" id="Coils"/>
    </source>
</evidence>
<name>D3BLV6_HETP5</name>
<dbReference type="InterPro" id="IPR011990">
    <property type="entry name" value="TPR-like_helical_dom_sf"/>
</dbReference>
<dbReference type="Proteomes" id="UP000001396">
    <property type="component" value="Unassembled WGS sequence"/>
</dbReference>
<evidence type="ECO:0000256" key="1">
    <source>
        <dbReference type="ARBA" id="ARBA00022737"/>
    </source>
</evidence>
<dbReference type="GO" id="GO:0006368">
    <property type="term" value="P:transcription elongation by RNA polymerase II"/>
    <property type="evidence" value="ECO:0007669"/>
    <property type="project" value="TreeGrafter"/>
</dbReference>
<feature type="repeat" description="TPR" evidence="3">
    <location>
        <begin position="239"/>
        <end position="272"/>
    </location>
</feature>
<gene>
    <name evidence="6" type="primary">ctr9</name>
    <name evidence="6" type="ORF">PPL_12160</name>
</gene>
<dbReference type="GO" id="GO:0000993">
    <property type="term" value="F:RNA polymerase II complex binding"/>
    <property type="evidence" value="ECO:0007669"/>
    <property type="project" value="TreeGrafter"/>
</dbReference>
<dbReference type="InterPro" id="IPR019734">
    <property type="entry name" value="TPR_rpt"/>
</dbReference>
<feature type="region of interest" description="Disordered" evidence="5">
    <location>
        <begin position="592"/>
        <end position="710"/>
    </location>
</feature>
<dbReference type="GO" id="GO:0006355">
    <property type="term" value="P:regulation of DNA-templated transcription"/>
    <property type="evidence" value="ECO:0007669"/>
    <property type="project" value="InterPro"/>
</dbReference>
<dbReference type="InParanoid" id="D3BLV6"/>
<dbReference type="FunCoup" id="D3BLV6">
    <property type="interactions" value="726"/>
</dbReference>
<keyword evidence="4" id="KW-0175">Coiled coil</keyword>
<dbReference type="SMART" id="SM00028">
    <property type="entry name" value="TPR"/>
    <property type="match status" value="7"/>
</dbReference>
<dbReference type="RefSeq" id="XP_020429685.1">
    <property type="nucleotide sequence ID" value="XM_020582904.1"/>
</dbReference>
<evidence type="ECO:0000256" key="2">
    <source>
        <dbReference type="ARBA" id="ARBA00022803"/>
    </source>
</evidence>
<dbReference type="EMBL" id="ADBJ01000042">
    <property type="protein sequence ID" value="EFA77557.1"/>
    <property type="molecule type" value="Genomic_DNA"/>
</dbReference>
<evidence type="ECO:0000313" key="7">
    <source>
        <dbReference type="Proteomes" id="UP000001396"/>
    </source>
</evidence>
<dbReference type="AlphaFoldDB" id="D3BLV6"/>
<dbReference type="Pfam" id="PF14559">
    <property type="entry name" value="TPR_19"/>
    <property type="match status" value="1"/>
</dbReference>
<sequence length="710" mass="82605">MSSYIYIPIKNSDKHVKVSTENLPHVQDVLQILKGEIAPLDIWLKISVEYYKQDMINEFIEILNQVLEPEVEKLYSDSKLGRIAMLNSLASYYTQAGSQERDKIRRDDYFNKATFHFNKAQKIDSHISLTWVGIAVLLLSRGDMEHAETHFLNVLNLASKDPQSIFLPVLPAQLGQGLLAEAEQIYLEVIQDSGFTLEDYKSVNITTTYNLGRLYESMNNFSRARDLYVGILGEHPNYLDCYMRIASVCRAEGNDFEAIEWIKEALNVDPNNAEAWSLYGSLHLSKEQWNFAQRKFEQIIDLSKTDPYASLALGNLYFQAKNQNPERYDKYLTLAETYYTKTLRNNPNNIYAANGLGMVAFEKGNLHLATEIFVQLREAAIDVQSVSLNLAHVYMEKKLFDFAIRLYEGCLKKCSDAKELELIYLYLSKALFEAQRYSECKQILKKAIHISPANMVLWFNLALTIEKYAAMFIHTAKKTLFDYSNLQKETAYARHLLMSISNSKNTKLGFDVKKCKTHLQSLDELQKKIGDEVKNLEIIELENSKKREIALQESIKKAEEREREEHERKAALQAKLEEEERLAAKQAKEFSDLLKSKEEEKSDDEQPVSSRKNKKNKDRNASDEEDEPREKRKDKKRKDKDRKEKKKDKERKKKKRKGKDGDEEQQEEDQEQQEQEEQDQEQEKEKEKEPQPEAEDEEYNNLFGSDEDEN</sequence>
<dbReference type="GO" id="GO:0016593">
    <property type="term" value="C:Cdc73/Paf1 complex"/>
    <property type="evidence" value="ECO:0007669"/>
    <property type="project" value="TreeGrafter"/>
</dbReference>
<evidence type="ECO:0000256" key="5">
    <source>
        <dbReference type="SAM" id="MobiDB-lite"/>
    </source>
</evidence>
<feature type="compositionally biased region" description="Basic residues" evidence="5">
    <location>
        <begin position="632"/>
        <end position="658"/>
    </location>
</feature>
<feature type="repeat" description="TPR" evidence="3">
    <location>
        <begin position="273"/>
        <end position="306"/>
    </location>
</feature>
<accession>D3BLV6</accession>
<keyword evidence="7" id="KW-1185">Reference proteome</keyword>
<keyword evidence="2 3" id="KW-0802">TPR repeat</keyword>
<reference evidence="6 7" key="1">
    <citation type="journal article" date="2011" name="Genome Res.">
        <title>Phylogeny-wide analysis of social amoeba genomes highlights ancient origins for complex intercellular communication.</title>
        <authorList>
            <person name="Heidel A.J."/>
            <person name="Lawal H.M."/>
            <person name="Felder M."/>
            <person name="Schilde C."/>
            <person name="Helps N.R."/>
            <person name="Tunggal B."/>
            <person name="Rivero F."/>
            <person name="John U."/>
            <person name="Schleicher M."/>
            <person name="Eichinger L."/>
            <person name="Platzer M."/>
            <person name="Noegel A.A."/>
            <person name="Schaap P."/>
            <person name="Gloeckner G."/>
        </authorList>
    </citation>
    <scope>NUCLEOTIDE SEQUENCE [LARGE SCALE GENOMIC DNA]</scope>
    <source>
        <strain evidence="7">ATCC 26659 / Pp 5 / PN500</strain>
    </source>
</reference>
<protein>
    <submittedName>
        <fullName evidence="6">RNA polymerase II complex component</fullName>
    </submittedName>
</protein>
<feature type="compositionally biased region" description="Basic and acidic residues" evidence="5">
    <location>
        <begin position="681"/>
        <end position="691"/>
    </location>
</feature>
<evidence type="ECO:0000313" key="6">
    <source>
        <dbReference type="EMBL" id="EFA77557.1"/>
    </source>
</evidence>
<feature type="repeat" description="TPR" evidence="3">
    <location>
        <begin position="205"/>
        <end position="238"/>
    </location>
</feature>
<comment type="caution">
    <text evidence="6">The sequence shown here is derived from an EMBL/GenBank/DDBJ whole genome shotgun (WGS) entry which is preliminary data.</text>
</comment>
<dbReference type="PANTHER" id="PTHR14027:SF2">
    <property type="entry name" value="RNA POLYMERASE-ASSOCIATED PROTEIN CTR9 HOMOLOG"/>
    <property type="match status" value="1"/>
</dbReference>
<dbReference type="SUPFAM" id="SSF48452">
    <property type="entry name" value="TPR-like"/>
    <property type="match status" value="3"/>
</dbReference>
<feature type="compositionally biased region" description="Acidic residues" evidence="5">
    <location>
        <begin position="661"/>
        <end position="680"/>
    </location>
</feature>
<organism evidence="6 7">
    <name type="scientific">Heterostelium pallidum (strain ATCC 26659 / Pp 5 / PN500)</name>
    <name type="common">Cellular slime mold</name>
    <name type="synonym">Polysphondylium pallidum</name>
    <dbReference type="NCBI Taxonomy" id="670386"/>
    <lineage>
        <taxon>Eukaryota</taxon>
        <taxon>Amoebozoa</taxon>
        <taxon>Evosea</taxon>
        <taxon>Eumycetozoa</taxon>
        <taxon>Dictyostelia</taxon>
        <taxon>Acytosteliales</taxon>
        <taxon>Acytosteliaceae</taxon>
        <taxon>Heterostelium</taxon>
    </lineage>
</organism>
<feature type="coiled-coil region" evidence="4">
    <location>
        <begin position="522"/>
        <end position="589"/>
    </location>
</feature>
<dbReference type="PANTHER" id="PTHR14027">
    <property type="entry name" value="RNA POLYMERASE-ASSOCIATED PROTEIN CTR9"/>
    <property type="match status" value="1"/>
</dbReference>